<reference evidence="7 8" key="1">
    <citation type="submission" date="2021-03" db="EMBL/GenBank/DDBJ databases">
        <title>Genomic Encyclopedia of Type Strains, Phase IV (KMG-IV): sequencing the most valuable type-strain genomes for metagenomic binning, comparative biology and taxonomic classification.</title>
        <authorList>
            <person name="Goeker M."/>
        </authorList>
    </citation>
    <scope>NUCLEOTIDE SEQUENCE [LARGE SCALE GENOMIC DNA]</scope>
    <source>
        <strain evidence="7 8">DSM 14349</strain>
    </source>
</reference>
<dbReference type="Pfam" id="PF01061">
    <property type="entry name" value="ABC2_membrane"/>
    <property type="match status" value="1"/>
</dbReference>
<dbReference type="PANTHER" id="PTHR43027:SF1">
    <property type="entry name" value="DOXORUBICIN RESISTANCE ABC TRANSPORTER PERMEASE PROTEIN DRRC-RELATED"/>
    <property type="match status" value="1"/>
</dbReference>
<dbReference type="PROSITE" id="PS51012">
    <property type="entry name" value="ABC_TM2"/>
    <property type="match status" value="1"/>
</dbReference>
<evidence type="ECO:0000313" key="7">
    <source>
        <dbReference type="EMBL" id="MBP1903713.1"/>
    </source>
</evidence>
<proteinExistence type="inferred from homology"/>
<accession>A0ABS4FMA3</accession>
<keyword evidence="8" id="KW-1185">Reference proteome</keyword>
<feature type="transmembrane region" description="Helical" evidence="5">
    <location>
        <begin position="95"/>
        <end position="119"/>
    </location>
</feature>
<evidence type="ECO:0000259" key="6">
    <source>
        <dbReference type="PROSITE" id="PS51012"/>
    </source>
</evidence>
<organism evidence="7 8">
    <name type="scientific">Paenibacillus turicensis</name>
    <dbReference type="NCBI Taxonomy" id="160487"/>
    <lineage>
        <taxon>Bacteria</taxon>
        <taxon>Bacillati</taxon>
        <taxon>Bacillota</taxon>
        <taxon>Bacilli</taxon>
        <taxon>Bacillales</taxon>
        <taxon>Paenibacillaceae</taxon>
        <taxon>Paenibacillus</taxon>
    </lineage>
</organism>
<dbReference type="InterPro" id="IPR013525">
    <property type="entry name" value="ABC2_TM"/>
</dbReference>
<comment type="caution">
    <text evidence="7">The sequence shown here is derived from an EMBL/GenBank/DDBJ whole genome shotgun (WGS) entry which is preliminary data.</text>
</comment>
<evidence type="ECO:0000313" key="8">
    <source>
        <dbReference type="Proteomes" id="UP001519272"/>
    </source>
</evidence>
<feature type="transmembrane region" description="Helical" evidence="5">
    <location>
        <begin position="20"/>
        <end position="39"/>
    </location>
</feature>
<keyword evidence="2 5" id="KW-0812">Transmembrane</keyword>
<comment type="subcellular location">
    <subcellularLocation>
        <location evidence="5">Cell membrane</location>
        <topology evidence="5">Multi-pass membrane protein</topology>
    </subcellularLocation>
    <subcellularLocation>
        <location evidence="1">Membrane</location>
        <topology evidence="1">Multi-pass membrane protein</topology>
    </subcellularLocation>
</comment>
<dbReference type="Proteomes" id="UP001519272">
    <property type="component" value="Unassembled WGS sequence"/>
</dbReference>
<keyword evidence="4 5" id="KW-0472">Membrane</keyword>
<feature type="transmembrane region" description="Helical" evidence="5">
    <location>
        <begin position="51"/>
        <end position="74"/>
    </location>
</feature>
<sequence>MYSFAQIFKMDLSNNSKNVVLIGFNTIFFLLIVLIFGFLSEGAYADPIASYNYYGISILVFSIFNGAMTATNSFMERDIKRPNLRIIHSPVGKSAIYFSKILSSFVFNYICHLLVVLLLMFTMNLNFGGQYFGYVLLLMVPLEFATSALGIFFCCVFRTEEIASTLLSNVLSILAFLGGVFFSLESMGPSIAWVSKLSPIKWIVDAFFMVIFDADFNLFWPVFGISILISAVLVYGCEKCFRTEDYVC</sequence>
<evidence type="ECO:0000256" key="5">
    <source>
        <dbReference type="RuleBase" id="RU361157"/>
    </source>
</evidence>
<gene>
    <name evidence="7" type="ORF">J2Z32_000325</name>
</gene>
<keyword evidence="3 5" id="KW-1133">Transmembrane helix</keyword>
<evidence type="ECO:0000256" key="2">
    <source>
        <dbReference type="ARBA" id="ARBA00022692"/>
    </source>
</evidence>
<keyword evidence="5" id="KW-1003">Cell membrane</keyword>
<keyword evidence="5" id="KW-0813">Transport</keyword>
<comment type="similarity">
    <text evidence="5">Belongs to the ABC-2 integral membrane protein family.</text>
</comment>
<feature type="transmembrane region" description="Helical" evidence="5">
    <location>
        <begin position="131"/>
        <end position="154"/>
    </location>
</feature>
<dbReference type="EMBL" id="JAGGKG010000001">
    <property type="protein sequence ID" value="MBP1903713.1"/>
    <property type="molecule type" value="Genomic_DNA"/>
</dbReference>
<dbReference type="PANTHER" id="PTHR43027">
    <property type="entry name" value="DOXORUBICIN RESISTANCE ABC TRANSPORTER PERMEASE PROTEIN DRRC-RELATED"/>
    <property type="match status" value="1"/>
</dbReference>
<dbReference type="InterPro" id="IPR047817">
    <property type="entry name" value="ABC2_TM_bact-type"/>
</dbReference>
<dbReference type="InterPro" id="IPR052902">
    <property type="entry name" value="ABC-2_transporter"/>
</dbReference>
<evidence type="ECO:0000256" key="1">
    <source>
        <dbReference type="ARBA" id="ARBA00004141"/>
    </source>
</evidence>
<dbReference type="RefSeq" id="WP_210087380.1">
    <property type="nucleotide sequence ID" value="NZ_JAGGKG010000001.1"/>
</dbReference>
<feature type="transmembrane region" description="Helical" evidence="5">
    <location>
        <begin position="218"/>
        <end position="237"/>
    </location>
</feature>
<feature type="transmembrane region" description="Helical" evidence="5">
    <location>
        <begin position="166"/>
        <end position="184"/>
    </location>
</feature>
<protein>
    <recommendedName>
        <fullName evidence="5">Transport permease protein</fullName>
    </recommendedName>
</protein>
<feature type="domain" description="ABC transmembrane type-2" evidence="6">
    <location>
        <begin position="16"/>
        <end position="244"/>
    </location>
</feature>
<name>A0ABS4FMA3_9BACL</name>
<evidence type="ECO:0000256" key="4">
    <source>
        <dbReference type="ARBA" id="ARBA00023136"/>
    </source>
</evidence>
<evidence type="ECO:0000256" key="3">
    <source>
        <dbReference type="ARBA" id="ARBA00022989"/>
    </source>
</evidence>